<evidence type="ECO:0000256" key="2">
    <source>
        <dbReference type="ARBA" id="ARBA00004236"/>
    </source>
</evidence>
<feature type="domain" description="OmpR/PhoB-type" evidence="19">
    <location>
        <begin position="125"/>
        <end position="222"/>
    </location>
</feature>
<dbReference type="SUPFAM" id="SSF47384">
    <property type="entry name" value="Homodimeric domain of signal transducing histidine kinase"/>
    <property type="match status" value="1"/>
</dbReference>
<dbReference type="InterPro" id="IPR011006">
    <property type="entry name" value="CheY-like_superfamily"/>
</dbReference>
<dbReference type="EMBL" id="BSVB01000001">
    <property type="protein sequence ID" value="GMA94127.1"/>
    <property type="molecule type" value="Genomic_DNA"/>
</dbReference>
<dbReference type="SMART" id="SM00448">
    <property type="entry name" value="REC"/>
    <property type="match status" value="1"/>
</dbReference>
<organism evidence="20 21">
    <name type="scientific">Pseudolysinimonas kribbensis</name>
    <dbReference type="NCBI Taxonomy" id="433641"/>
    <lineage>
        <taxon>Bacteria</taxon>
        <taxon>Bacillati</taxon>
        <taxon>Actinomycetota</taxon>
        <taxon>Actinomycetes</taxon>
        <taxon>Micrococcales</taxon>
        <taxon>Microbacteriaceae</taxon>
        <taxon>Pseudolysinimonas</taxon>
    </lineage>
</organism>
<keyword evidence="6 15" id="KW-0812">Transmembrane</keyword>
<dbReference type="Gene3D" id="1.10.287.130">
    <property type="match status" value="1"/>
</dbReference>
<evidence type="ECO:0000256" key="1">
    <source>
        <dbReference type="ARBA" id="ARBA00000085"/>
    </source>
</evidence>
<dbReference type="SMART" id="SM00388">
    <property type="entry name" value="HisKA"/>
    <property type="match status" value="1"/>
</dbReference>
<dbReference type="Gene3D" id="6.10.340.10">
    <property type="match status" value="1"/>
</dbReference>
<evidence type="ECO:0000259" key="17">
    <source>
        <dbReference type="PROSITE" id="PS50110"/>
    </source>
</evidence>
<dbReference type="InterPro" id="IPR036388">
    <property type="entry name" value="WH-like_DNA-bd_sf"/>
</dbReference>
<dbReference type="RefSeq" id="WP_284253134.1">
    <property type="nucleotide sequence ID" value="NZ_BSVB01000001.1"/>
</dbReference>
<sequence length="703" mass="75265">MVRALVVDDEPEMAALIARGLRGEEYQVDIADNGIDALSLARDTDGYDVAVLDVMLPGMSGFELCRRLKEAVPGIGILLLTARDAVDDRVRGLDAGADDYLTKPFHLAELAARLRALRRRGRLGAARVEVGDTVLDLARQLVWVGERKLRLSRTEFDLLRMLAERPGEVFERGAILGEIWGSARYDPNIVDQYVSYVRRKLDAGGSALKIVTVRGVGFRLEAVDPAAAEPPAAGRPAARAPAEDAAATLGMRLSRLSIRTRITGGSVVIALAISVVAGVVIFDRVRSIVDEGEHDLLASIEAPYRTALLTEPTEGLDGPGRGEHIAVVDPTGARKVDSLPHALRDRMGSLVALPDGYHMVAVGGVRYLVRVASVTNSTGTWHLVAARNAQEQTTVLTQVSWLLIIAIAIINVGFGAASWLIGTLALRPVTRLRRSAVRLAAQPGDELLPVGAADDEITGLARSLNELIEQLRASAERERQLVSDASHELRTPLAILQTQLELAQAGDDERELRRDLASAQATLGRLSTLATSLLELSRIEAQSTPGRADYADLALELADAADRARLRIGDRAIEVVAHADPGADETAVAVPIEDFGRAVDNLTGNAIAAAGDRPARIELALRRRASGAVLSVRDDAGGMDPDFADRALVRFARAAPRRDGAGLGLTIVAGIARLSGGDVALHNDPGRGLEVEVRFPWATQRFE</sequence>
<evidence type="ECO:0000256" key="6">
    <source>
        <dbReference type="ARBA" id="ARBA00022692"/>
    </source>
</evidence>
<dbReference type="SUPFAM" id="SSF52172">
    <property type="entry name" value="CheY-like"/>
    <property type="match status" value="1"/>
</dbReference>
<evidence type="ECO:0000256" key="11">
    <source>
        <dbReference type="ARBA" id="ARBA00023136"/>
    </source>
</evidence>
<proteinExistence type="predicted"/>
<dbReference type="Pfam" id="PF00486">
    <property type="entry name" value="Trans_reg_C"/>
    <property type="match status" value="1"/>
</dbReference>
<dbReference type="Gene3D" id="6.10.250.690">
    <property type="match status" value="1"/>
</dbReference>
<keyword evidence="9" id="KW-0902">Two-component regulatory system</keyword>
<dbReference type="Pfam" id="PF00672">
    <property type="entry name" value="HAMP"/>
    <property type="match status" value="1"/>
</dbReference>
<dbReference type="Gene3D" id="1.10.10.10">
    <property type="entry name" value="Winged helix-like DNA-binding domain superfamily/Winged helix DNA-binding domain"/>
    <property type="match status" value="1"/>
</dbReference>
<dbReference type="Pfam" id="PF00512">
    <property type="entry name" value="HisKA"/>
    <property type="match status" value="1"/>
</dbReference>
<dbReference type="InterPro" id="IPR005467">
    <property type="entry name" value="His_kinase_dom"/>
</dbReference>
<dbReference type="SMART" id="SM00862">
    <property type="entry name" value="Trans_reg_C"/>
    <property type="match status" value="1"/>
</dbReference>
<dbReference type="PROSITE" id="PS50109">
    <property type="entry name" value="HIS_KIN"/>
    <property type="match status" value="1"/>
</dbReference>
<feature type="domain" description="HAMP" evidence="18">
    <location>
        <begin position="423"/>
        <end position="476"/>
    </location>
</feature>
<dbReference type="CDD" id="cd17574">
    <property type="entry name" value="REC_OmpR"/>
    <property type="match status" value="1"/>
</dbReference>
<evidence type="ECO:0000256" key="8">
    <source>
        <dbReference type="ARBA" id="ARBA00022989"/>
    </source>
</evidence>
<accession>A0ABQ6K5J9</accession>
<dbReference type="InterPro" id="IPR036097">
    <property type="entry name" value="HisK_dim/P_sf"/>
</dbReference>
<dbReference type="InterPro" id="IPR050428">
    <property type="entry name" value="TCS_sensor_his_kinase"/>
</dbReference>
<dbReference type="SUPFAM" id="SSF55874">
    <property type="entry name" value="ATPase domain of HSP90 chaperone/DNA topoisomerase II/histidine kinase"/>
    <property type="match status" value="1"/>
</dbReference>
<evidence type="ECO:0000256" key="4">
    <source>
        <dbReference type="ARBA" id="ARBA00022553"/>
    </source>
</evidence>
<dbReference type="CDD" id="cd00383">
    <property type="entry name" value="trans_reg_C"/>
    <property type="match status" value="1"/>
</dbReference>
<dbReference type="PROSITE" id="PS50110">
    <property type="entry name" value="RESPONSE_REGULATORY"/>
    <property type="match status" value="1"/>
</dbReference>
<dbReference type="InterPro" id="IPR001789">
    <property type="entry name" value="Sig_transdc_resp-reg_receiver"/>
</dbReference>
<feature type="modified residue" description="4-aspartylphosphate" evidence="12">
    <location>
        <position position="53"/>
    </location>
</feature>
<feature type="transmembrane region" description="Helical" evidence="15">
    <location>
        <begin position="401"/>
        <end position="426"/>
    </location>
</feature>
<evidence type="ECO:0000256" key="5">
    <source>
        <dbReference type="ARBA" id="ARBA00022679"/>
    </source>
</evidence>
<dbReference type="Proteomes" id="UP001157034">
    <property type="component" value="Unassembled WGS sequence"/>
</dbReference>
<dbReference type="InterPro" id="IPR003594">
    <property type="entry name" value="HATPase_dom"/>
</dbReference>
<dbReference type="Gene3D" id="3.40.50.2300">
    <property type="match status" value="1"/>
</dbReference>
<dbReference type="SUPFAM" id="SSF46894">
    <property type="entry name" value="C-terminal effector domain of the bipartite response regulators"/>
    <property type="match status" value="1"/>
</dbReference>
<protein>
    <recommendedName>
        <fullName evidence="3">histidine kinase</fullName>
        <ecNumber evidence="3">2.7.13.3</ecNumber>
    </recommendedName>
</protein>
<dbReference type="InterPro" id="IPR003660">
    <property type="entry name" value="HAMP_dom"/>
</dbReference>
<feature type="domain" description="Response regulatory" evidence="17">
    <location>
        <begin position="3"/>
        <end position="118"/>
    </location>
</feature>
<reference evidence="21" key="1">
    <citation type="journal article" date="2019" name="Int. J. Syst. Evol. Microbiol.">
        <title>The Global Catalogue of Microorganisms (GCM) 10K type strain sequencing project: providing services to taxonomists for standard genome sequencing and annotation.</title>
        <authorList>
            <consortium name="The Broad Institute Genomics Platform"/>
            <consortium name="The Broad Institute Genome Sequencing Center for Infectious Disease"/>
            <person name="Wu L."/>
            <person name="Ma J."/>
        </authorList>
    </citation>
    <scope>NUCLEOTIDE SEQUENCE [LARGE SCALE GENOMIC DNA]</scope>
    <source>
        <strain evidence="21">NBRC 108894</strain>
    </source>
</reference>
<dbReference type="Pfam" id="PF02518">
    <property type="entry name" value="HATPase_c"/>
    <property type="match status" value="1"/>
</dbReference>
<dbReference type="Pfam" id="PF00072">
    <property type="entry name" value="Response_reg"/>
    <property type="match status" value="1"/>
</dbReference>
<keyword evidence="8 15" id="KW-1133">Transmembrane helix</keyword>
<evidence type="ECO:0000256" key="9">
    <source>
        <dbReference type="ARBA" id="ARBA00023012"/>
    </source>
</evidence>
<dbReference type="Gene3D" id="3.30.565.10">
    <property type="entry name" value="Histidine kinase-like ATPase, C-terminal domain"/>
    <property type="match status" value="1"/>
</dbReference>
<dbReference type="PROSITE" id="PS51755">
    <property type="entry name" value="OMPR_PHOB"/>
    <property type="match status" value="1"/>
</dbReference>
<dbReference type="InterPro" id="IPR003661">
    <property type="entry name" value="HisK_dim/P_dom"/>
</dbReference>
<evidence type="ECO:0000256" key="3">
    <source>
        <dbReference type="ARBA" id="ARBA00012438"/>
    </source>
</evidence>
<dbReference type="CDD" id="cd00082">
    <property type="entry name" value="HisKA"/>
    <property type="match status" value="1"/>
</dbReference>
<name>A0ABQ6K5J9_9MICO</name>
<comment type="subcellular location">
    <subcellularLocation>
        <location evidence="2">Cell membrane</location>
    </subcellularLocation>
</comment>
<comment type="caution">
    <text evidence="20">The sequence shown here is derived from an EMBL/GenBank/DDBJ whole genome shotgun (WGS) entry which is preliminary data.</text>
</comment>
<dbReference type="SMART" id="SM00304">
    <property type="entry name" value="HAMP"/>
    <property type="match status" value="1"/>
</dbReference>
<feature type="coiled-coil region" evidence="14">
    <location>
        <begin position="461"/>
        <end position="522"/>
    </location>
</feature>
<keyword evidence="7" id="KW-0418">Kinase</keyword>
<dbReference type="EC" id="2.7.13.3" evidence="3"/>
<evidence type="ECO:0000256" key="12">
    <source>
        <dbReference type="PROSITE-ProRule" id="PRU00169"/>
    </source>
</evidence>
<dbReference type="InterPro" id="IPR036890">
    <property type="entry name" value="HATPase_C_sf"/>
</dbReference>
<dbReference type="PROSITE" id="PS50885">
    <property type="entry name" value="HAMP"/>
    <property type="match status" value="1"/>
</dbReference>
<evidence type="ECO:0000256" key="7">
    <source>
        <dbReference type="ARBA" id="ARBA00022777"/>
    </source>
</evidence>
<keyword evidence="4 12" id="KW-0597">Phosphoprotein</keyword>
<evidence type="ECO:0000259" key="16">
    <source>
        <dbReference type="PROSITE" id="PS50109"/>
    </source>
</evidence>
<dbReference type="InterPro" id="IPR004358">
    <property type="entry name" value="Sig_transdc_His_kin-like_C"/>
</dbReference>
<evidence type="ECO:0000256" key="13">
    <source>
        <dbReference type="PROSITE-ProRule" id="PRU01091"/>
    </source>
</evidence>
<feature type="DNA-binding region" description="OmpR/PhoB-type" evidence="13">
    <location>
        <begin position="125"/>
        <end position="222"/>
    </location>
</feature>
<dbReference type="InterPro" id="IPR001867">
    <property type="entry name" value="OmpR/PhoB-type_DNA-bd"/>
</dbReference>
<evidence type="ECO:0000259" key="19">
    <source>
        <dbReference type="PROSITE" id="PS51755"/>
    </source>
</evidence>
<evidence type="ECO:0000313" key="21">
    <source>
        <dbReference type="Proteomes" id="UP001157034"/>
    </source>
</evidence>
<dbReference type="InterPro" id="IPR016032">
    <property type="entry name" value="Sig_transdc_resp-reg_C-effctor"/>
</dbReference>
<evidence type="ECO:0000313" key="20">
    <source>
        <dbReference type="EMBL" id="GMA94127.1"/>
    </source>
</evidence>
<dbReference type="SMART" id="SM00387">
    <property type="entry name" value="HATPase_c"/>
    <property type="match status" value="1"/>
</dbReference>
<evidence type="ECO:0000259" key="18">
    <source>
        <dbReference type="PROSITE" id="PS50885"/>
    </source>
</evidence>
<evidence type="ECO:0000256" key="10">
    <source>
        <dbReference type="ARBA" id="ARBA00023125"/>
    </source>
</evidence>
<feature type="domain" description="Histidine kinase" evidence="16">
    <location>
        <begin position="484"/>
        <end position="699"/>
    </location>
</feature>
<keyword evidence="11 15" id="KW-0472">Membrane</keyword>
<keyword evidence="14" id="KW-0175">Coiled coil</keyword>
<evidence type="ECO:0000256" key="15">
    <source>
        <dbReference type="SAM" id="Phobius"/>
    </source>
</evidence>
<comment type="catalytic activity">
    <reaction evidence="1">
        <text>ATP + protein L-histidine = ADP + protein N-phospho-L-histidine.</text>
        <dbReference type="EC" id="2.7.13.3"/>
    </reaction>
</comment>
<dbReference type="PANTHER" id="PTHR45436">
    <property type="entry name" value="SENSOR HISTIDINE KINASE YKOH"/>
    <property type="match status" value="1"/>
</dbReference>
<keyword evidence="10 13" id="KW-0238">DNA-binding</keyword>
<keyword evidence="5" id="KW-0808">Transferase</keyword>
<dbReference type="PRINTS" id="PR00344">
    <property type="entry name" value="BCTRLSENSOR"/>
</dbReference>
<keyword evidence="21" id="KW-1185">Reference proteome</keyword>
<gene>
    <name evidence="20" type="ORF">GCM10025881_09510</name>
</gene>
<dbReference type="PANTHER" id="PTHR45436:SF5">
    <property type="entry name" value="SENSOR HISTIDINE KINASE TRCS"/>
    <property type="match status" value="1"/>
</dbReference>
<evidence type="ECO:0000256" key="14">
    <source>
        <dbReference type="SAM" id="Coils"/>
    </source>
</evidence>
<feature type="transmembrane region" description="Helical" evidence="15">
    <location>
        <begin position="262"/>
        <end position="282"/>
    </location>
</feature>